<evidence type="ECO:0000259" key="2">
    <source>
        <dbReference type="Pfam" id="PF19834"/>
    </source>
</evidence>
<name>A0ABW0WEY3_STRNO</name>
<feature type="domain" description="DUF6314" evidence="2">
    <location>
        <begin position="31"/>
        <end position="162"/>
    </location>
</feature>
<dbReference type="RefSeq" id="WP_344350556.1">
    <property type="nucleotide sequence ID" value="NZ_BAAASM010000036.1"/>
</dbReference>
<dbReference type="Pfam" id="PF19834">
    <property type="entry name" value="DUF6314"/>
    <property type="match status" value="1"/>
</dbReference>
<keyword evidence="4" id="KW-1185">Reference proteome</keyword>
<evidence type="ECO:0000313" key="4">
    <source>
        <dbReference type="Proteomes" id="UP001596065"/>
    </source>
</evidence>
<feature type="region of interest" description="Disordered" evidence="1">
    <location>
        <begin position="1"/>
        <end position="22"/>
    </location>
</feature>
<gene>
    <name evidence="3" type="ORF">ACFP3J_08620</name>
</gene>
<evidence type="ECO:0000313" key="3">
    <source>
        <dbReference type="EMBL" id="MFC5655554.1"/>
    </source>
</evidence>
<dbReference type="InterPro" id="IPR045632">
    <property type="entry name" value="DUF6314"/>
</dbReference>
<organism evidence="3 4">
    <name type="scientific">Streptomyces nogalater</name>
    <dbReference type="NCBI Taxonomy" id="38314"/>
    <lineage>
        <taxon>Bacteria</taxon>
        <taxon>Bacillati</taxon>
        <taxon>Actinomycetota</taxon>
        <taxon>Actinomycetes</taxon>
        <taxon>Kitasatosporales</taxon>
        <taxon>Streptomycetaceae</taxon>
        <taxon>Streptomyces</taxon>
    </lineage>
</organism>
<reference evidence="4" key="1">
    <citation type="journal article" date="2019" name="Int. J. Syst. Evol. Microbiol.">
        <title>The Global Catalogue of Microorganisms (GCM) 10K type strain sequencing project: providing services to taxonomists for standard genome sequencing and annotation.</title>
        <authorList>
            <consortium name="The Broad Institute Genomics Platform"/>
            <consortium name="The Broad Institute Genome Sequencing Center for Infectious Disease"/>
            <person name="Wu L."/>
            <person name="Ma J."/>
        </authorList>
    </citation>
    <scope>NUCLEOTIDE SEQUENCE [LARGE SCALE GENOMIC DNA]</scope>
    <source>
        <strain evidence="4">KCTC 5701</strain>
    </source>
</reference>
<dbReference type="Proteomes" id="UP001596065">
    <property type="component" value="Unassembled WGS sequence"/>
</dbReference>
<dbReference type="EMBL" id="JBHSOE010000010">
    <property type="protein sequence ID" value="MFC5655554.1"/>
    <property type="molecule type" value="Genomic_DNA"/>
</dbReference>
<protein>
    <submittedName>
        <fullName evidence="3">DUF6314 family protein</fullName>
    </submittedName>
</protein>
<sequence>MGRTTTERKEGQAEGMREDEFRPVPDPLAYLSGRWHVERAVRDLASGDAGHFTGTTVFGPLDGGGLLHEESGVFTWRGVARPATRTLRFLPGPAPGRADVRFADGRPFHDLDLTTGRYVADHPCAADLYRGEFTVLDAGRWRTVWRVGGPAKDLELTTDYTREALTRDSRRED</sequence>
<accession>A0ABW0WEY3</accession>
<proteinExistence type="predicted"/>
<evidence type="ECO:0000256" key="1">
    <source>
        <dbReference type="SAM" id="MobiDB-lite"/>
    </source>
</evidence>
<comment type="caution">
    <text evidence="3">The sequence shown here is derived from an EMBL/GenBank/DDBJ whole genome shotgun (WGS) entry which is preliminary data.</text>
</comment>